<evidence type="ECO:0008006" key="4">
    <source>
        <dbReference type="Google" id="ProtNLM"/>
    </source>
</evidence>
<feature type="compositionally biased region" description="Low complexity" evidence="1">
    <location>
        <begin position="64"/>
        <end position="75"/>
    </location>
</feature>
<keyword evidence="3" id="KW-1185">Reference proteome</keyword>
<sequence>MDVDAADQSEGVDVTKSGNDKEIGNEGSKRDKNKGKEGNINMAKLILSRNKGNKIDKHKKRAEAAPAPEENQNNATHYKRTTYACQHELYEDKDGNYVERWDLPDKFTTTHIVDYRDCGSCQMHHTNPWTTVNEHQPYPDVLYNGERVYSLRDMAEAEETGADCPEPCRQQ</sequence>
<feature type="compositionally biased region" description="Basic and acidic residues" evidence="1">
    <location>
        <begin position="18"/>
        <end position="37"/>
    </location>
</feature>
<evidence type="ECO:0000256" key="1">
    <source>
        <dbReference type="SAM" id="MobiDB-lite"/>
    </source>
</evidence>
<protein>
    <recommendedName>
        <fullName evidence="4">Cryptic loci regulator 2 N-terminal domain-containing protein</fullName>
    </recommendedName>
</protein>
<gene>
    <name evidence="2" type="ORF">QM012_002634</name>
</gene>
<feature type="region of interest" description="Disordered" evidence="1">
    <location>
        <begin position="1"/>
        <end position="79"/>
    </location>
</feature>
<dbReference type="EMBL" id="JASGXD010000014">
    <property type="protein sequence ID" value="KAK6001303.1"/>
    <property type="molecule type" value="Genomic_DNA"/>
</dbReference>
<comment type="caution">
    <text evidence="2">The sequence shown here is derived from an EMBL/GenBank/DDBJ whole genome shotgun (WGS) entry which is preliminary data.</text>
</comment>
<proteinExistence type="predicted"/>
<evidence type="ECO:0000313" key="2">
    <source>
        <dbReference type="EMBL" id="KAK6001303.1"/>
    </source>
</evidence>
<reference evidence="2 3" key="1">
    <citation type="submission" date="2023-11" db="EMBL/GenBank/DDBJ databases">
        <title>Draft genome sequence and annotation of the polyextremotolerant black yeast-like fungus Aureobasidium pullulans NRRL 62042.</title>
        <authorList>
            <person name="Dielentheis-Frenken M.R.E."/>
            <person name="Wibberg D."/>
            <person name="Blank L.M."/>
            <person name="Tiso T."/>
        </authorList>
    </citation>
    <scope>NUCLEOTIDE SEQUENCE [LARGE SCALE GENOMIC DNA]</scope>
    <source>
        <strain evidence="2 3">NRRL 62042</strain>
    </source>
</reference>
<organism evidence="2 3">
    <name type="scientific">Aureobasidium pullulans</name>
    <name type="common">Black yeast</name>
    <name type="synonym">Pullularia pullulans</name>
    <dbReference type="NCBI Taxonomy" id="5580"/>
    <lineage>
        <taxon>Eukaryota</taxon>
        <taxon>Fungi</taxon>
        <taxon>Dikarya</taxon>
        <taxon>Ascomycota</taxon>
        <taxon>Pezizomycotina</taxon>
        <taxon>Dothideomycetes</taxon>
        <taxon>Dothideomycetidae</taxon>
        <taxon>Dothideales</taxon>
        <taxon>Saccotheciaceae</taxon>
        <taxon>Aureobasidium</taxon>
    </lineage>
</organism>
<dbReference type="Proteomes" id="UP001341245">
    <property type="component" value="Unassembled WGS sequence"/>
</dbReference>
<accession>A0ABR0TA53</accession>
<evidence type="ECO:0000313" key="3">
    <source>
        <dbReference type="Proteomes" id="UP001341245"/>
    </source>
</evidence>
<name>A0ABR0TA53_AURPU</name>